<comment type="caution">
    <text evidence="13">The sequence shown here is derived from an EMBL/GenBank/DDBJ whole genome shotgun (WGS) entry which is preliminary data.</text>
</comment>
<dbReference type="Pfam" id="PF01627">
    <property type="entry name" value="Hpt"/>
    <property type="match status" value="1"/>
</dbReference>
<evidence type="ECO:0000256" key="3">
    <source>
        <dbReference type="ARBA" id="ARBA00022553"/>
    </source>
</evidence>
<dbReference type="GO" id="GO:0005524">
    <property type="term" value="F:ATP binding"/>
    <property type="evidence" value="ECO:0007669"/>
    <property type="project" value="UniProtKB-KW"/>
</dbReference>
<keyword evidence="7" id="KW-1133">Transmembrane helix</keyword>
<evidence type="ECO:0000256" key="5">
    <source>
        <dbReference type="ARBA" id="ARBA00022741"/>
    </source>
</evidence>
<keyword evidence="13" id="KW-0808">Transferase</keyword>
<evidence type="ECO:0000256" key="4">
    <source>
        <dbReference type="ARBA" id="ARBA00022692"/>
    </source>
</evidence>
<keyword evidence="2" id="KW-1003">Cell membrane</keyword>
<feature type="coiled-coil region" evidence="10">
    <location>
        <begin position="365"/>
        <end position="392"/>
    </location>
</feature>
<name>A0A644XKR3_9ZZZZ</name>
<keyword evidence="4" id="KW-0812">Transmembrane</keyword>
<dbReference type="GO" id="GO:0005886">
    <property type="term" value="C:plasma membrane"/>
    <property type="evidence" value="ECO:0007669"/>
    <property type="project" value="UniProtKB-SubCell"/>
</dbReference>
<sequence length="412" mass="45559">MGGTLKVGSILYKGSTFTATIPLSVDTKGIEAELQKRSAIDFSQLKALLILHDRNLSERVATLFGEYDLTFEGVTSATLATKILEQEHSFDMVVVEHQLHSAEHQKLYATIKKHPKLLVFVHEDRQAEEEVSADLILPLPVINSVILNALLQLFGRGTSTARKPDALHDTMGESSYLILVVEDNPTNQIIAKELLEQAGNQVIIASNGKEGYETFLKEEARIHLILMDLHMDVMDGYESSRLIRTKNAKVPIVVTSADLMQSVKERCDQLGVNELVGKPYNPDELLSIVQKLASAYQKPMSSLPVLDVSVGVRNVGGDKELYAKILTSFIQESEALLSGLESEHERTLIAELAHKAKGSCGAIGALRAQQLCKQVQKQVEDAKAELDNQLLIPLQEELRQVITEAKRYISQT</sequence>
<dbReference type="SUPFAM" id="SSF47226">
    <property type="entry name" value="Histidine-containing phosphotransfer domain, HPT domain"/>
    <property type="match status" value="1"/>
</dbReference>
<dbReference type="GO" id="GO:0004673">
    <property type="term" value="F:protein histidine kinase activity"/>
    <property type="evidence" value="ECO:0007669"/>
    <property type="project" value="UniProtKB-EC"/>
</dbReference>
<accession>A0A644XKR3</accession>
<dbReference type="EMBL" id="VSSQ01002318">
    <property type="protein sequence ID" value="MPM14674.1"/>
    <property type="molecule type" value="Genomic_DNA"/>
</dbReference>
<keyword evidence="6" id="KW-0067">ATP-binding</keyword>
<dbReference type="PROSITE" id="PS50894">
    <property type="entry name" value="HPT"/>
    <property type="match status" value="1"/>
</dbReference>
<keyword evidence="9" id="KW-0472">Membrane</keyword>
<keyword evidence="5" id="KW-0547">Nucleotide-binding</keyword>
<dbReference type="InterPro" id="IPR001789">
    <property type="entry name" value="Sig_transdc_resp-reg_receiver"/>
</dbReference>
<dbReference type="AlphaFoldDB" id="A0A644XKR3"/>
<gene>
    <name evidence="13" type="primary">rcsC_143</name>
    <name evidence="13" type="ORF">SDC9_61038</name>
</gene>
<keyword evidence="8" id="KW-0902">Two-component regulatory system</keyword>
<dbReference type="InterPro" id="IPR036641">
    <property type="entry name" value="HPT_dom_sf"/>
</dbReference>
<dbReference type="EC" id="2.7.13.3" evidence="13"/>
<feature type="domain" description="HPt" evidence="12">
    <location>
        <begin position="314"/>
        <end position="412"/>
    </location>
</feature>
<evidence type="ECO:0000256" key="9">
    <source>
        <dbReference type="ARBA" id="ARBA00023136"/>
    </source>
</evidence>
<dbReference type="InterPro" id="IPR008207">
    <property type="entry name" value="Sig_transdc_His_kin_Hpt_dom"/>
</dbReference>
<evidence type="ECO:0000256" key="7">
    <source>
        <dbReference type="ARBA" id="ARBA00022989"/>
    </source>
</evidence>
<dbReference type="InterPro" id="IPR011006">
    <property type="entry name" value="CheY-like_superfamily"/>
</dbReference>
<dbReference type="CDD" id="cd17546">
    <property type="entry name" value="REC_hyHK_CKI1_RcsC-like"/>
    <property type="match status" value="1"/>
</dbReference>
<dbReference type="Gene3D" id="1.20.120.160">
    <property type="entry name" value="HPT domain"/>
    <property type="match status" value="1"/>
</dbReference>
<dbReference type="PANTHER" id="PTHR45339">
    <property type="entry name" value="HYBRID SIGNAL TRANSDUCTION HISTIDINE KINASE J"/>
    <property type="match status" value="1"/>
</dbReference>
<proteinExistence type="predicted"/>
<dbReference type="PROSITE" id="PS50110">
    <property type="entry name" value="RESPONSE_REGULATORY"/>
    <property type="match status" value="1"/>
</dbReference>
<keyword evidence="10" id="KW-0175">Coiled coil</keyword>
<keyword evidence="13" id="KW-0418">Kinase</keyword>
<keyword evidence="3" id="KW-0597">Phosphoprotein</keyword>
<evidence type="ECO:0000259" key="12">
    <source>
        <dbReference type="PROSITE" id="PS50894"/>
    </source>
</evidence>
<dbReference type="GO" id="GO:0000160">
    <property type="term" value="P:phosphorelay signal transduction system"/>
    <property type="evidence" value="ECO:0007669"/>
    <property type="project" value="UniProtKB-KW"/>
</dbReference>
<evidence type="ECO:0000256" key="2">
    <source>
        <dbReference type="ARBA" id="ARBA00022475"/>
    </source>
</evidence>
<dbReference type="SUPFAM" id="SSF52172">
    <property type="entry name" value="CheY-like"/>
    <property type="match status" value="1"/>
</dbReference>
<evidence type="ECO:0000256" key="10">
    <source>
        <dbReference type="SAM" id="Coils"/>
    </source>
</evidence>
<protein>
    <submittedName>
        <fullName evidence="13">Sensor histidine kinase RcsC</fullName>
        <ecNumber evidence="13">2.7.13.3</ecNumber>
    </submittedName>
</protein>
<dbReference type="Pfam" id="PF00072">
    <property type="entry name" value="Response_reg"/>
    <property type="match status" value="1"/>
</dbReference>
<feature type="domain" description="Response regulatory" evidence="11">
    <location>
        <begin position="177"/>
        <end position="293"/>
    </location>
</feature>
<dbReference type="SMART" id="SM00448">
    <property type="entry name" value="REC"/>
    <property type="match status" value="1"/>
</dbReference>
<reference evidence="13" key="1">
    <citation type="submission" date="2019-08" db="EMBL/GenBank/DDBJ databases">
        <authorList>
            <person name="Kucharzyk K."/>
            <person name="Murdoch R.W."/>
            <person name="Higgins S."/>
            <person name="Loffler F."/>
        </authorList>
    </citation>
    <scope>NUCLEOTIDE SEQUENCE</scope>
</reference>
<evidence type="ECO:0000256" key="6">
    <source>
        <dbReference type="ARBA" id="ARBA00022840"/>
    </source>
</evidence>
<dbReference type="Gene3D" id="3.40.50.2300">
    <property type="match status" value="1"/>
</dbReference>
<evidence type="ECO:0000256" key="1">
    <source>
        <dbReference type="ARBA" id="ARBA00004651"/>
    </source>
</evidence>
<evidence type="ECO:0000259" key="11">
    <source>
        <dbReference type="PROSITE" id="PS50110"/>
    </source>
</evidence>
<evidence type="ECO:0000256" key="8">
    <source>
        <dbReference type="ARBA" id="ARBA00023012"/>
    </source>
</evidence>
<comment type="subcellular location">
    <subcellularLocation>
        <location evidence="1">Cell membrane</location>
        <topology evidence="1">Multi-pass membrane protein</topology>
    </subcellularLocation>
</comment>
<dbReference type="PANTHER" id="PTHR45339:SF1">
    <property type="entry name" value="HYBRID SIGNAL TRANSDUCTION HISTIDINE KINASE J"/>
    <property type="match status" value="1"/>
</dbReference>
<dbReference type="CDD" id="cd00088">
    <property type="entry name" value="HPT"/>
    <property type="match status" value="1"/>
</dbReference>
<organism evidence="13">
    <name type="scientific">bioreactor metagenome</name>
    <dbReference type="NCBI Taxonomy" id="1076179"/>
    <lineage>
        <taxon>unclassified sequences</taxon>
        <taxon>metagenomes</taxon>
        <taxon>ecological metagenomes</taxon>
    </lineage>
</organism>
<evidence type="ECO:0000313" key="13">
    <source>
        <dbReference type="EMBL" id="MPM14674.1"/>
    </source>
</evidence>